<dbReference type="GO" id="GO:0022627">
    <property type="term" value="C:cytosolic small ribosomal subunit"/>
    <property type="evidence" value="ECO:0007669"/>
    <property type="project" value="UniProtKB-UniRule"/>
</dbReference>
<dbReference type="EMBL" id="MHCC01000017">
    <property type="protein sequence ID" value="OGY13284.1"/>
    <property type="molecule type" value="Genomic_DNA"/>
</dbReference>
<dbReference type="AlphaFoldDB" id="A0A1G1VCZ2"/>
<dbReference type="InterPro" id="IPR012340">
    <property type="entry name" value="NA-bd_OB-fold"/>
</dbReference>
<dbReference type="CDD" id="cd00364">
    <property type="entry name" value="Ribosomal_uS17"/>
    <property type="match status" value="1"/>
</dbReference>
<evidence type="ECO:0000256" key="3">
    <source>
        <dbReference type="ARBA" id="ARBA00022884"/>
    </source>
</evidence>
<dbReference type="PANTHER" id="PTHR10744">
    <property type="entry name" value="40S RIBOSOMAL PROTEIN S11 FAMILY MEMBER"/>
    <property type="match status" value="1"/>
</dbReference>
<comment type="similarity">
    <text evidence="1 6">Belongs to the universal ribosomal protein uS17 family.</text>
</comment>
<dbReference type="InterPro" id="IPR019984">
    <property type="entry name" value="Ribosomal_uS17_bact/chlr"/>
</dbReference>
<protein>
    <recommendedName>
        <fullName evidence="6">Small ribosomal subunit protein uS17</fullName>
    </recommendedName>
</protein>
<comment type="caution">
    <text evidence="7">The sequence shown here is derived from an EMBL/GenBank/DDBJ whole genome shotgun (WGS) entry which is preliminary data.</text>
</comment>
<dbReference type="GO" id="GO:0003735">
    <property type="term" value="F:structural constituent of ribosome"/>
    <property type="evidence" value="ECO:0007669"/>
    <property type="project" value="UniProtKB-UniRule"/>
</dbReference>
<keyword evidence="2 6" id="KW-0699">rRNA-binding</keyword>
<organism evidence="7 8">
    <name type="scientific">Candidatus Blackburnbacteria bacterium RIFCSPLOWO2_01_FULL_40_20</name>
    <dbReference type="NCBI Taxonomy" id="1797519"/>
    <lineage>
        <taxon>Bacteria</taxon>
        <taxon>Candidatus Blackburniibacteriota</taxon>
    </lineage>
</organism>
<comment type="subunit">
    <text evidence="6">Part of the 30S ribosomal subunit.</text>
</comment>
<comment type="function">
    <text evidence="6">One of the primary rRNA binding proteins, it binds specifically to the 5'-end of 16S ribosomal RNA.</text>
</comment>
<dbReference type="NCBIfam" id="NF004123">
    <property type="entry name" value="PRK05610.1"/>
    <property type="match status" value="1"/>
</dbReference>
<name>A0A1G1VCZ2_9BACT</name>
<evidence type="ECO:0000256" key="4">
    <source>
        <dbReference type="ARBA" id="ARBA00022980"/>
    </source>
</evidence>
<dbReference type="PANTHER" id="PTHR10744:SF1">
    <property type="entry name" value="SMALL RIBOSOMAL SUBUNIT PROTEIN US17M"/>
    <property type="match status" value="1"/>
</dbReference>
<accession>A0A1G1VCZ2</accession>
<dbReference type="GO" id="GO:0006412">
    <property type="term" value="P:translation"/>
    <property type="evidence" value="ECO:0007669"/>
    <property type="project" value="UniProtKB-UniRule"/>
</dbReference>
<dbReference type="Proteomes" id="UP000178659">
    <property type="component" value="Unassembled WGS sequence"/>
</dbReference>
<sequence length="74" mass="8892">MKVLTGKVVSSKQAKTVVAEVERFFRHPMYEKRMRRTKKYQVHTDQEIKLGETIRFVETRPISKNKRWKVVEAK</sequence>
<keyword evidence="3 6" id="KW-0694">RNA-binding</keyword>
<dbReference type="Gene3D" id="2.40.50.140">
    <property type="entry name" value="Nucleic acid-binding proteins"/>
    <property type="match status" value="1"/>
</dbReference>
<dbReference type="GO" id="GO:0019843">
    <property type="term" value="F:rRNA binding"/>
    <property type="evidence" value="ECO:0007669"/>
    <property type="project" value="UniProtKB-UniRule"/>
</dbReference>
<dbReference type="PRINTS" id="PR00973">
    <property type="entry name" value="RIBOSOMALS17"/>
</dbReference>
<evidence type="ECO:0000256" key="1">
    <source>
        <dbReference type="ARBA" id="ARBA00010254"/>
    </source>
</evidence>
<dbReference type="Pfam" id="PF00366">
    <property type="entry name" value="Ribosomal_S17"/>
    <property type="match status" value="1"/>
</dbReference>
<dbReference type="HAMAP" id="MF_01345_B">
    <property type="entry name" value="Ribosomal_uS17_B"/>
    <property type="match status" value="1"/>
</dbReference>
<dbReference type="InterPro" id="IPR000266">
    <property type="entry name" value="Ribosomal_uS17"/>
</dbReference>
<evidence type="ECO:0000313" key="7">
    <source>
        <dbReference type="EMBL" id="OGY13284.1"/>
    </source>
</evidence>
<keyword evidence="4 6" id="KW-0689">Ribosomal protein</keyword>
<keyword evidence="5 6" id="KW-0687">Ribonucleoprotein</keyword>
<evidence type="ECO:0000256" key="2">
    <source>
        <dbReference type="ARBA" id="ARBA00022730"/>
    </source>
</evidence>
<evidence type="ECO:0000313" key="8">
    <source>
        <dbReference type="Proteomes" id="UP000178659"/>
    </source>
</evidence>
<gene>
    <name evidence="6" type="primary">rpsQ</name>
    <name evidence="7" type="ORF">A3A77_02540</name>
</gene>
<evidence type="ECO:0000256" key="6">
    <source>
        <dbReference type="HAMAP-Rule" id="MF_01345"/>
    </source>
</evidence>
<dbReference type="NCBIfam" id="TIGR03635">
    <property type="entry name" value="uS17_bact"/>
    <property type="match status" value="1"/>
</dbReference>
<proteinExistence type="inferred from homology"/>
<dbReference type="SUPFAM" id="SSF50249">
    <property type="entry name" value="Nucleic acid-binding proteins"/>
    <property type="match status" value="1"/>
</dbReference>
<evidence type="ECO:0000256" key="5">
    <source>
        <dbReference type="ARBA" id="ARBA00023274"/>
    </source>
</evidence>
<reference evidence="7 8" key="1">
    <citation type="journal article" date="2016" name="Nat. Commun.">
        <title>Thousands of microbial genomes shed light on interconnected biogeochemical processes in an aquifer system.</title>
        <authorList>
            <person name="Anantharaman K."/>
            <person name="Brown C.T."/>
            <person name="Hug L.A."/>
            <person name="Sharon I."/>
            <person name="Castelle C.J."/>
            <person name="Probst A.J."/>
            <person name="Thomas B.C."/>
            <person name="Singh A."/>
            <person name="Wilkins M.J."/>
            <person name="Karaoz U."/>
            <person name="Brodie E.L."/>
            <person name="Williams K.H."/>
            <person name="Hubbard S.S."/>
            <person name="Banfield J.F."/>
        </authorList>
    </citation>
    <scope>NUCLEOTIDE SEQUENCE [LARGE SCALE GENOMIC DNA]</scope>
</reference>